<evidence type="ECO:0000256" key="2">
    <source>
        <dbReference type="ARBA" id="ARBA00022723"/>
    </source>
</evidence>
<dbReference type="SUPFAM" id="SSF54862">
    <property type="entry name" value="4Fe-4S ferredoxins"/>
    <property type="match status" value="1"/>
</dbReference>
<keyword evidence="2" id="KW-0479">Metal-binding</keyword>
<dbReference type="AlphaFoldDB" id="A0A0D1EIQ6"/>
<dbReference type="PATRIC" id="fig|935700.4.peg.2674"/>
<evidence type="ECO:0000256" key="3">
    <source>
        <dbReference type="ARBA" id="ARBA00023004"/>
    </source>
</evidence>
<feature type="domain" description="4Fe-4S ferredoxin-type" evidence="6">
    <location>
        <begin position="524"/>
        <end position="553"/>
    </location>
</feature>
<dbReference type="PROSITE" id="PS51379">
    <property type="entry name" value="4FE4S_FER_2"/>
    <property type="match status" value="3"/>
</dbReference>
<evidence type="ECO:0000256" key="4">
    <source>
        <dbReference type="ARBA" id="ARBA00023014"/>
    </source>
</evidence>
<feature type="domain" description="4Fe-4S ferredoxin-type" evidence="6">
    <location>
        <begin position="493"/>
        <end position="522"/>
    </location>
</feature>
<reference evidence="7 8" key="1">
    <citation type="submission" date="2015-02" db="EMBL/GenBank/DDBJ databases">
        <title>Genome Sequence of Jannaschia aquimarina DSM28248, a member of the Roseobacter clade.</title>
        <authorList>
            <person name="Voget S."/>
            <person name="Daniel R."/>
        </authorList>
    </citation>
    <scope>NUCLEOTIDE SEQUENCE [LARGE SCALE GENOMIC DNA]</scope>
    <source>
        <strain evidence="7 8">GSW-M26</strain>
    </source>
</reference>
<dbReference type="PANTHER" id="PTHR43687:SF4">
    <property type="entry name" value="BLR5484 PROTEIN"/>
    <property type="match status" value="1"/>
</dbReference>
<feature type="region of interest" description="Disordered" evidence="5">
    <location>
        <begin position="624"/>
        <end position="648"/>
    </location>
</feature>
<feature type="compositionally biased region" description="Basic and acidic residues" evidence="5">
    <location>
        <begin position="637"/>
        <end position="648"/>
    </location>
</feature>
<dbReference type="InterPro" id="IPR017896">
    <property type="entry name" value="4Fe4S_Fe-S-bd"/>
</dbReference>
<dbReference type="RefSeq" id="WP_043919388.1">
    <property type="nucleotide sequence ID" value="NZ_FZPF01000014.1"/>
</dbReference>
<proteinExistence type="predicted"/>
<name>A0A0D1EIQ6_9RHOB</name>
<evidence type="ECO:0000313" key="8">
    <source>
        <dbReference type="Proteomes" id="UP000032232"/>
    </source>
</evidence>
<dbReference type="Proteomes" id="UP000032232">
    <property type="component" value="Unassembled WGS sequence"/>
</dbReference>
<dbReference type="Pfam" id="PF12838">
    <property type="entry name" value="Fer4_7"/>
    <property type="match status" value="1"/>
</dbReference>
<keyword evidence="8" id="KW-1185">Reference proteome</keyword>
<dbReference type="EMBL" id="JYFE01000046">
    <property type="protein sequence ID" value="KIT15715.1"/>
    <property type="molecule type" value="Genomic_DNA"/>
</dbReference>
<evidence type="ECO:0000256" key="1">
    <source>
        <dbReference type="ARBA" id="ARBA00022485"/>
    </source>
</evidence>
<dbReference type="Gene3D" id="3.30.70.20">
    <property type="match status" value="2"/>
</dbReference>
<evidence type="ECO:0000259" key="6">
    <source>
        <dbReference type="PROSITE" id="PS51379"/>
    </source>
</evidence>
<keyword evidence="4" id="KW-0411">Iron-sulfur</keyword>
<keyword evidence="3" id="KW-0408">Iron</keyword>
<dbReference type="InterPro" id="IPR017900">
    <property type="entry name" value="4Fe4S_Fe_S_CS"/>
</dbReference>
<evidence type="ECO:0000313" key="7">
    <source>
        <dbReference type="EMBL" id="KIT15715.1"/>
    </source>
</evidence>
<comment type="caution">
    <text evidence="7">The sequence shown here is derived from an EMBL/GenBank/DDBJ whole genome shotgun (WGS) entry which is preliminary data.</text>
</comment>
<protein>
    <submittedName>
        <fullName evidence="7">RsxB protein</fullName>
    </submittedName>
</protein>
<dbReference type="PROSITE" id="PS00198">
    <property type="entry name" value="4FE4S_FER_1"/>
    <property type="match status" value="2"/>
</dbReference>
<evidence type="ECO:0000256" key="5">
    <source>
        <dbReference type="SAM" id="MobiDB-lite"/>
    </source>
</evidence>
<dbReference type="OrthoDB" id="9800445at2"/>
<sequence length="648" mass="67738">MTRQIVLCDCAGSQDIDADGLSSATGLSASKACSHLCTRQIDVAAKALKAGDALIACTQEADTFTALAEDLGLPAPALVDIRDRAGWTDDGRPTLPKMAALVAEAQLPAAPHPTLDVISEGLCLIAGPADVAFESADRLKDHLSVTVLIGPDDAADPPIDRGWDLVKGTIRNATGSLGRFSLRLDRLQQLDPAGRDRTFTSPRDGAESACDILVDLRGEPPLFPAPEKRDGYLRADPGHPQAVADVILAASHLSGTFEKTLHVRTEPLLCAHSRAEQVGCTRCLDLCPTGAITPNGEHISVDPLICAGCGACSAACPSGAIALDAPPVDATMRRVQTLATAYRMAGGDAPRLLVVDPHGTEMIALAARYGRGLPSDVIPIEVDALNGFGHAEALAGLAAGFGAVIWLPAPRTDRAALDAQVALTRALAPDASALILDVGDPDAMADALRSDAPPAIQSPIRPMGTRRQIARQAATALNGGDATLPLPDGAPYGAVLVDTEACTLCLSCVSLCPSGALGDNPDRPQLRFQEDACLQCGLCANICPEDAITLDPRMDTSPAALSQRVLHEEEPALCIECGAAFGVASTIERIVAKLEGHSMFGGDRARLIRMCNDCRIAAQVHSADNPFASNPRPRPRTTADELSKRRDH</sequence>
<dbReference type="PANTHER" id="PTHR43687">
    <property type="entry name" value="ADENYLYLSULFATE REDUCTASE, BETA SUBUNIT"/>
    <property type="match status" value="1"/>
</dbReference>
<gene>
    <name evidence="7" type="primary">rsxB</name>
    <name evidence="7" type="ORF">jaqu_25920</name>
</gene>
<organism evidence="7 8">
    <name type="scientific">Jannaschia aquimarina</name>
    <dbReference type="NCBI Taxonomy" id="935700"/>
    <lineage>
        <taxon>Bacteria</taxon>
        <taxon>Pseudomonadati</taxon>
        <taxon>Pseudomonadota</taxon>
        <taxon>Alphaproteobacteria</taxon>
        <taxon>Rhodobacterales</taxon>
        <taxon>Roseobacteraceae</taxon>
        <taxon>Jannaschia</taxon>
    </lineage>
</organism>
<feature type="domain" description="4Fe-4S ferredoxin-type" evidence="6">
    <location>
        <begin position="297"/>
        <end position="326"/>
    </location>
</feature>
<accession>A0A0D1EIQ6</accession>
<dbReference type="InterPro" id="IPR050572">
    <property type="entry name" value="Fe-S_Ferredoxin"/>
</dbReference>
<dbReference type="GO" id="GO:0051539">
    <property type="term" value="F:4 iron, 4 sulfur cluster binding"/>
    <property type="evidence" value="ECO:0007669"/>
    <property type="project" value="UniProtKB-KW"/>
</dbReference>
<dbReference type="Pfam" id="PF13187">
    <property type="entry name" value="Fer4_9"/>
    <property type="match status" value="1"/>
</dbReference>
<dbReference type="GO" id="GO:0046872">
    <property type="term" value="F:metal ion binding"/>
    <property type="evidence" value="ECO:0007669"/>
    <property type="project" value="UniProtKB-KW"/>
</dbReference>
<dbReference type="STRING" id="935700.jaqu_25920"/>
<keyword evidence="1" id="KW-0004">4Fe-4S</keyword>